<sequence length="62" mass="6848">MYAVRITQRDFVAGTEITKICRARFKTEAGARKRAAALSYSCAPDGKTKVSEVIADVIRLEN</sequence>
<protein>
    <submittedName>
        <fullName evidence="1">Uncharacterized protein</fullName>
    </submittedName>
</protein>
<name>A0ABM9I991_9GAMM</name>
<gene>
    <name evidence="1" type="ORF">MSZNOR_4882</name>
</gene>
<dbReference type="RefSeq" id="WP_026610108.1">
    <property type="nucleotide sequence ID" value="NZ_OX458333.1"/>
</dbReference>
<accession>A0ABM9I991</accession>
<dbReference type="Proteomes" id="UP001162030">
    <property type="component" value="Chromosome"/>
</dbReference>
<evidence type="ECO:0000313" key="2">
    <source>
        <dbReference type="Proteomes" id="UP001162030"/>
    </source>
</evidence>
<keyword evidence="2" id="KW-1185">Reference proteome</keyword>
<organism evidence="1 2">
    <name type="scientific">Methylocaldum szegediense</name>
    <dbReference type="NCBI Taxonomy" id="73780"/>
    <lineage>
        <taxon>Bacteria</taxon>
        <taxon>Pseudomonadati</taxon>
        <taxon>Pseudomonadota</taxon>
        <taxon>Gammaproteobacteria</taxon>
        <taxon>Methylococcales</taxon>
        <taxon>Methylococcaceae</taxon>
        <taxon>Methylocaldum</taxon>
    </lineage>
</organism>
<dbReference type="EMBL" id="OX458333">
    <property type="protein sequence ID" value="CAI8970871.1"/>
    <property type="molecule type" value="Genomic_DNA"/>
</dbReference>
<proteinExistence type="predicted"/>
<evidence type="ECO:0000313" key="1">
    <source>
        <dbReference type="EMBL" id="CAI8970871.1"/>
    </source>
</evidence>
<reference evidence="1 2" key="1">
    <citation type="submission" date="2023-03" db="EMBL/GenBank/DDBJ databases">
        <authorList>
            <person name="Pearce D."/>
        </authorList>
    </citation>
    <scope>NUCLEOTIDE SEQUENCE [LARGE SCALE GENOMIC DNA]</scope>
    <source>
        <strain evidence="1">Msz</strain>
    </source>
</reference>